<reference evidence="2 3" key="1">
    <citation type="journal article" date="2023" name="IScience">
        <title>Expanded male sex-determining region conserved during the evolution of homothallism in the green alga Volvox.</title>
        <authorList>
            <person name="Yamamoto K."/>
            <person name="Matsuzaki R."/>
            <person name="Mahakham W."/>
            <person name="Heman W."/>
            <person name="Sekimoto H."/>
            <person name="Kawachi M."/>
            <person name="Minakuchi Y."/>
            <person name="Toyoda A."/>
            <person name="Nozaki H."/>
        </authorList>
    </citation>
    <scope>NUCLEOTIDE SEQUENCE [LARGE SCALE GENOMIC DNA]</scope>
    <source>
        <strain evidence="2 3">NIES-4468</strain>
    </source>
</reference>
<feature type="region of interest" description="Disordered" evidence="1">
    <location>
        <begin position="84"/>
        <end position="139"/>
    </location>
</feature>
<feature type="compositionally biased region" description="Low complexity" evidence="1">
    <location>
        <begin position="22"/>
        <end position="41"/>
    </location>
</feature>
<organism evidence="2 3">
    <name type="scientific">Volvox africanus</name>
    <dbReference type="NCBI Taxonomy" id="51714"/>
    <lineage>
        <taxon>Eukaryota</taxon>
        <taxon>Viridiplantae</taxon>
        <taxon>Chlorophyta</taxon>
        <taxon>core chlorophytes</taxon>
        <taxon>Chlorophyceae</taxon>
        <taxon>CS clade</taxon>
        <taxon>Chlamydomonadales</taxon>
        <taxon>Volvocaceae</taxon>
        <taxon>Volvox</taxon>
    </lineage>
</organism>
<proteinExistence type="predicted"/>
<feature type="non-terminal residue" evidence="2">
    <location>
        <position position="139"/>
    </location>
</feature>
<accession>A0ABQ5S813</accession>
<gene>
    <name evidence="2" type="ORF">VaNZ11_009367</name>
</gene>
<evidence type="ECO:0000313" key="3">
    <source>
        <dbReference type="Proteomes" id="UP001165090"/>
    </source>
</evidence>
<protein>
    <submittedName>
        <fullName evidence="2">Uncharacterized protein</fullName>
    </submittedName>
</protein>
<feature type="region of interest" description="Disordered" evidence="1">
    <location>
        <begin position="22"/>
        <end position="65"/>
    </location>
</feature>
<sequence>PVAVVQALEASEEALFRTLGSAAASSSDHILSSSDSGSRSSFGGGIKGGRQLMQKDIPITSDDGSVLSVDGKLTIEYVVLSYEDIPQPLSPPPPSPRPPNPPGVKNPPRPPRNPPVPKPPPRMPNRPNPFDSDAFKEEL</sequence>
<name>A0ABQ5S813_9CHLO</name>
<dbReference type="EMBL" id="BSDZ01000025">
    <property type="protein sequence ID" value="GLI65771.1"/>
    <property type="molecule type" value="Genomic_DNA"/>
</dbReference>
<dbReference type="Proteomes" id="UP001165090">
    <property type="component" value="Unassembled WGS sequence"/>
</dbReference>
<comment type="caution">
    <text evidence="2">The sequence shown here is derived from an EMBL/GenBank/DDBJ whole genome shotgun (WGS) entry which is preliminary data.</text>
</comment>
<evidence type="ECO:0000256" key="1">
    <source>
        <dbReference type="SAM" id="MobiDB-lite"/>
    </source>
</evidence>
<evidence type="ECO:0000313" key="2">
    <source>
        <dbReference type="EMBL" id="GLI65771.1"/>
    </source>
</evidence>
<feature type="compositionally biased region" description="Pro residues" evidence="1">
    <location>
        <begin position="88"/>
        <end position="127"/>
    </location>
</feature>
<keyword evidence="3" id="KW-1185">Reference proteome</keyword>
<feature type="non-terminal residue" evidence="2">
    <location>
        <position position="1"/>
    </location>
</feature>